<proteinExistence type="predicted"/>
<comment type="caution">
    <text evidence="1">The sequence shown here is derived from an EMBL/GenBank/DDBJ whole genome shotgun (WGS) entry which is preliminary data.</text>
</comment>
<dbReference type="AlphaFoldDB" id="A0A368GXK3"/>
<keyword evidence="2" id="KW-1185">Reference proteome</keyword>
<sequence>MTRCSRLSRLIHLSMVWLEEHFPEEKNSFRSTTKEGADLRISDLALKGPKADQMQINYSKAYLGFHRHLDNSTHCSWNIGDCLDLCNLFYGYYFISRSSCKESMEDESQEEKILADDHLNCHSLFRTST</sequence>
<reference evidence="1 2" key="1">
    <citation type="submission" date="2014-10" db="EMBL/GenBank/DDBJ databases">
        <title>Draft genome of the hookworm Ancylostoma caninum.</title>
        <authorList>
            <person name="Mitreva M."/>
        </authorList>
    </citation>
    <scope>NUCLEOTIDE SEQUENCE [LARGE SCALE GENOMIC DNA]</scope>
    <source>
        <strain evidence="1 2">Baltimore</strain>
    </source>
</reference>
<gene>
    <name evidence="1" type="ORF">ANCCAN_04826</name>
</gene>
<evidence type="ECO:0000313" key="2">
    <source>
        <dbReference type="Proteomes" id="UP000252519"/>
    </source>
</evidence>
<organism evidence="1 2">
    <name type="scientific">Ancylostoma caninum</name>
    <name type="common">Dog hookworm</name>
    <dbReference type="NCBI Taxonomy" id="29170"/>
    <lineage>
        <taxon>Eukaryota</taxon>
        <taxon>Metazoa</taxon>
        <taxon>Ecdysozoa</taxon>
        <taxon>Nematoda</taxon>
        <taxon>Chromadorea</taxon>
        <taxon>Rhabditida</taxon>
        <taxon>Rhabditina</taxon>
        <taxon>Rhabditomorpha</taxon>
        <taxon>Strongyloidea</taxon>
        <taxon>Ancylostomatidae</taxon>
        <taxon>Ancylostomatinae</taxon>
        <taxon>Ancylostoma</taxon>
    </lineage>
</organism>
<evidence type="ECO:0000313" key="1">
    <source>
        <dbReference type="EMBL" id="RCN49081.1"/>
    </source>
</evidence>
<protein>
    <submittedName>
        <fullName evidence="1">Uncharacterized protein</fullName>
    </submittedName>
</protein>
<dbReference type="Proteomes" id="UP000252519">
    <property type="component" value="Unassembled WGS sequence"/>
</dbReference>
<name>A0A368GXK3_ANCCA</name>
<accession>A0A368GXK3</accession>
<dbReference type="EMBL" id="JOJR01000038">
    <property type="protein sequence ID" value="RCN49081.1"/>
    <property type="molecule type" value="Genomic_DNA"/>
</dbReference>